<evidence type="ECO:0000259" key="1">
    <source>
        <dbReference type="PROSITE" id="PS50132"/>
    </source>
</evidence>
<dbReference type="InterPro" id="IPR016137">
    <property type="entry name" value="RGS"/>
</dbReference>
<dbReference type="PROSITE" id="PS50132">
    <property type="entry name" value="RGS"/>
    <property type="match status" value="1"/>
</dbReference>
<feature type="non-terminal residue" evidence="2">
    <location>
        <position position="1"/>
    </location>
</feature>
<dbReference type="Gene3D" id="1.10.287.1270">
    <property type="match status" value="1"/>
</dbReference>
<comment type="caution">
    <text evidence="2">The sequence shown here is derived from an EMBL/GenBank/DDBJ whole genome shotgun (WGS) entry which is preliminary data.</text>
</comment>
<proteinExistence type="predicted"/>
<accession>Q5TMU9</accession>
<evidence type="ECO:0000313" key="2">
    <source>
        <dbReference type="EMBL" id="EAL38796.2"/>
    </source>
</evidence>
<reference evidence="2" key="5">
    <citation type="submission" date="2011-05" db="EMBL/GenBank/DDBJ databases">
        <authorList>
            <consortium name="VectorBase"/>
        </authorList>
    </citation>
    <scope>NUCLEOTIDE SEQUENCE</scope>
    <source>
        <strain evidence="2">PEST</strain>
    </source>
</reference>
<protein>
    <submittedName>
        <fullName evidence="2">AGAP012025-PA</fullName>
    </submittedName>
</protein>
<sequence length="50" mass="6110">VRSVMHKYLEKENEVNFDKIFNQVLGYLLFRDFCDNVSEEPVPHLKFYEE</sequence>
<dbReference type="EMBL" id="AAAB01008986">
    <property type="protein sequence ID" value="EAL38796.2"/>
    <property type="molecule type" value="Genomic_DNA"/>
</dbReference>
<gene>
    <name evidence="2" type="ORF">AgaP_AGAP012025</name>
</gene>
<dbReference type="VEuPathDB" id="VectorBase:AGAP012026"/>
<dbReference type="AlphaFoldDB" id="Q5TMU9"/>
<dbReference type="PhylomeDB" id="Q5TMU9"/>
<organism evidence="2">
    <name type="scientific">Anopheles gambiae</name>
    <name type="common">African malaria mosquito</name>
    <dbReference type="NCBI Taxonomy" id="7165"/>
    <lineage>
        <taxon>Eukaryota</taxon>
        <taxon>Metazoa</taxon>
        <taxon>Ecdysozoa</taxon>
        <taxon>Arthropoda</taxon>
        <taxon>Hexapoda</taxon>
        <taxon>Insecta</taxon>
        <taxon>Pterygota</taxon>
        <taxon>Neoptera</taxon>
        <taxon>Endopterygota</taxon>
        <taxon>Diptera</taxon>
        <taxon>Nematocera</taxon>
        <taxon>Culicoidea</taxon>
        <taxon>Culicidae</taxon>
        <taxon>Anophelinae</taxon>
        <taxon>Anopheles</taxon>
    </lineage>
</organism>
<feature type="domain" description="RGS" evidence="1">
    <location>
        <begin position="16"/>
        <end position="50"/>
    </location>
</feature>
<dbReference type="VEuPathDB" id="VectorBase:AGAMI1_009833"/>
<feature type="non-terminal residue" evidence="2">
    <location>
        <position position="50"/>
    </location>
</feature>
<dbReference type="STRING" id="7165.Q5TMU9"/>
<reference evidence="2" key="2">
    <citation type="submission" date="2002-03" db="EMBL/GenBank/DDBJ databases">
        <authorList>
            <consortium name="The Anopheles Genome Sequencing Consortium"/>
        </authorList>
    </citation>
    <scope>NUCLEOTIDE SEQUENCE</scope>
    <source>
        <strain evidence="2">PEST</strain>
    </source>
</reference>
<name>Q5TMU9_ANOGA</name>
<reference evidence="2" key="4">
    <citation type="journal article" date="2007" name="Genome Biol.">
        <title>Update of the Anopheles gambiae PEST genome assembly.</title>
        <authorList>
            <person name="Sharakhova M.V."/>
            <person name="Hammond M.P."/>
            <person name="Lobo N.F."/>
            <person name="Krzywinski J."/>
            <person name="Unger M.F."/>
            <person name="Hillenmeyer M.E."/>
            <person name="Bruggner R.V."/>
            <person name="Birney E."/>
            <person name="Collins F.H."/>
        </authorList>
    </citation>
    <scope>NUCLEOTIDE SEQUENCE</scope>
    <source>
        <strain evidence="2">PEST</strain>
    </source>
</reference>
<dbReference type="InterPro" id="IPR036305">
    <property type="entry name" value="RGS_sf"/>
</dbReference>
<reference evidence="2" key="1">
    <citation type="journal article" date="2002" name="Science">
        <title>The genome sequence of the malaria mosquito Anopheles gambiae.</title>
        <authorList>
            <person name="Holt R.A."/>
            <person name="Subramanian G.M."/>
            <person name="Halpern A."/>
            <person name="Sutton G.G."/>
            <person name="Charlab R."/>
            <person name="Nusskern D.R."/>
            <person name="Wincker P."/>
            <person name="Clark A.G."/>
            <person name="Ribeiro J.M."/>
            <person name="Wides R."/>
            <person name="Salzberg S.L."/>
            <person name="Loftus B."/>
            <person name="Yandell M."/>
            <person name="Majoros W.H."/>
            <person name="Rusch D.B."/>
            <person name="Lai Z."/>
            <person name="Kraft C.L."/>
            <person name="Abril J.F."/>
            <person name="Anthouard V."/>
            <person name="Arensburger P."/>
            <person name="Atkinson P.W."/>
            <person name="Baden H."/>
            <person name="de Berardinis V."/>
            <person name="Baldwin D."/>
            <person name="Benes V."/>
            <person name="Biedler J."/>
            <person name="Blass C."/>
            <person name="Bolanos R."/>
            <person name="Boscus D."/>
            <person name="Barnstead M."/>
            <person name="Cai S."/>
            <person name="Center A."/>
            <person name="Chaturverdi K."/>
            <person name="Christophides G.K."/>
            <person name="Chrystal M.A."/>
            <person name="Clamp M."/>
            <person name="Cravchik A."/>
            <person name="Curwen V."/>
            <person name="Dana A."/>
            <person name="Delcher A."/>
            <person name="Dew I."/>
            <person name="Evans C.A."/>
            <person name="Flanigan M."/>
            <person name="Grundschober-Freimoser A."/>
            <person name="Friedli L."/>
            <person name="Gu Z."/>
            <person name="Guan P."/>
            <person name="Guigo R."/>
            <person name="Hillenmeyer M.E."/>
            <person name="Hladun S.L."/>
            <person name="Hogan J.R."/>
            <person name="Hong Y.S."/>
            <person name="Hoover J."/>
            <person name="Jaillon O."/>
            <person name="Ke Z."/>
            <person name="Kodira C."/>
            <person name="Kokoza E."/>
            <person name="Koutsos A."/>
            <person name="Letunic I."/>
            <person name="Levitsky A."/>
            <person name="Liang Y."/>
            <person name="Lin J.J."/>
            <person name="Lobo N.F."/>
            <person name="Lopez J.R."/>
            <person name="Malek J.A."/>
            <person name="McIntosh T.C."/>
            <person name="Meister S."/>
            <person name="Miller J."/>
            <person name="Mobarry C."/>
            <person name="Mongin E."/>
            <person name="Murphy S.D."/>
            <person name="O'Brochta D.A."/>
            <person name="Pfannkoch C."/>
            <person name="Qi R."/>
            <person name="Regier M.A."/>
            <person name="Remington K."/>
            <person name="Shao H."/>
            <person name="Sharakhova M.V."/>
            <person name="Sitter C.D."/>
            <person name="Shetty J."/>
            <person name="Smith T.J."/>
            <person name="Strong R."/>
            <person name="Sun J."/>
            <person name="Thomasova D."/>
            <person name="Ton L.Q."/>
            <person name="Topalis P."/>
            <person name="Tu Z."/>
            <person name="Unger M.F."/>
            <person name="Walenz B."/>
            <person name="Wang A."/>
            <person name="Wang J."/>
            <person name="Wang M."/>
            <person name="Wang X."/>
            <person name="Woodford K.J."/>
            <person name="Wortman J.R."/>
            <person name="Wu M."/>
            <person name="Yao A."/>
            <person name="Zdobnov E.M."/>
            <person name="Zhang H."/>
            <person name="Zhao Q."/>
            <person name="Zhao S."/>
            <person name="Zhu S.C."/>
            <person name="Zhimulev I."/>
            <person name="Coluzzi M."/>
            <person name="della Torre A."/>
            <person name="Roth C.W."/>
            <person name="Louis C."/>
            <person name="Kalush F."/>
            <person name="Mural R.J."/>
            <person name="Myers E.W."/>
            <person name="Adams M.D."/>
            <person name="Smith H.O."/>
            <person name="Broder S."/>
            <person name="Gardner M.J."/>
            <person name="Fraser C.M."/>
            <person name="Birney E."/>
            <person name="Bork P."/>
            <person name="Brey P.T."/>
            <person name="Venter J.C."/>
            <person name="Weissenbach J."/>
            <person name="Kafatos F.C."/>
            <person name="Collins F.H."/>
            <person name="Hoffman S.L."/>
        </authorList>
    </citation>
    <scope>NUCLEOTIDE SEQUENCE [LARGE SCALE GENOMIC DNA]</scope>
    <source>
        <strain evidence="2">PEST</strain>
    </source>
</reference>
<dbReference type="SUPFAM" id="SSF48097">
    <property type="entry name" value="Regulator of G-protein signaling, RGS"/>
    <property type="match status" value="1"/>
</dbReference>
<dbReference type="InParanoid" id="Q5TMU9"/>
<reference evidence="2" key="3">
    <citation type="journal article" date="2004" name="Trends Parasitol.">
        <title>The Anopheles gambiae genome: an update.</title>
        <authorList>
            <person name="Mongin E."/>
            <person name="Louis C."/>
            <person name="Holt R.A."/>
            <person name="Birney E."/>
            <person name="Collins F.H."/>
        </authorList>
    </citation>
    <scope>NUCLEOTIDE SEQUENCE</scope>
    <source>
        <strain evidence="2">PEST</strain>
    </source>
</reference>